<dbReference type="EMBL" id="MAUE01000022">
    <property type="protein sequence ID" value="OCW25656.1"/>
    <property type="molecule type" value="Genomic_DNA"/>
</dbReference>
<dbReference type="RefSeq" id="WP_065904876.1">
    <property type="nucleotide sequence ID" value="NZ_MAUE01000022.1"/>
</dbReference>
<keyword evidence="11" id="KW-1185">Reference proteome</keyword>
<evidence type="ECO:0000256" key="3">
    <source>
        <dbReference type="ARBA" id="ARBA00022448"/>
    </source>
</evidence>
<dbReference type="SUPFAM" id="SSF53850">
    <property type="entry name" value="Periplasmic binding protein-like II"/>
    <property type="match status" value="1"/>
</dbReference>
<evidence type="ECO:0000313" key="12">
    <source>
        <dbReference type="Proteomes" id="UP000240571"/>
    </source>
</evidence>
<evidence type="ECO:0000256" key="5">
    <source>
        <dbReference type="ARBA" id="ARBA00022764"/>
    </source>
</evidence>
<dbReference type="GO" id="GO:0006865">
    <property type="term" value="P:amino acid transport"/>
    <property type="evidence" value="ECO:0007669"/>
    <property type="project" value="UniProtKB-KW"/>
</dbReference>
<evidence type="ECO:0000313" key="10">
    <source>
        <dbReference type="EMBL" id="PTC26460.1"/>
    </source>
</evidence>
<gene>
    <name evidence="9" type="ORF">BBG20_15370</name>
    <name evidence="10" type="ORF">C9382_20255</name>
</gene>
<evidence type="ECO:0000259" key="8">
    <source>
        <dbReference type="SMART" id="SM00062"/>
    </source>
</evidence>
<feature type="chain" id="PRO_5015585650" evidence="7">
    <location>
        <begin position="22"/>
        <end position="300"/>
    </location>
</feature>
<reference evidence="10 12" key="2">
    <citation type="submission" date="2018-03" db="EMBL/GenBank/DDBJ databases">
        <title>Diversity of bacteria associated with corn roots inoculated with woodland soils in Canada, and Description of Pseudomonas aylmerense sp. nov.</title>
        <authorList>
            <person name="Tambong J.T."/>
            <person name="Xu R."/>
            <person name="Tchagang C."/>
        </authorList>
    </citation>
    <scope>NUCLEOTIDE SEQUENCE [LARGE SCALE GENOMIC DNA]</scope>
    <source>
        <strain evidence="10 12">S1E44</strain>
    </source>
</reference>
<organism evidence="10 12">
    <name type="scientific">Pseudomonas aylmerensis</name>
    <dbReference type="NCBI Taxonomy" id="1869229"/>
    <lineage>
        <taxon>Bacteria</taxon>
        <taxon>Pseudomonadati</taxon>
        <taxon>Pseudomonadota</taxon>
        <taxon>Gammaproteobacteria</taxon>
        <taxon>Pseudomonadales</taxon>
        <taxon>Pseudomonadaceae</taxon>
        <taxon>Pseudomonas</taxon>
    </lineage>
</organism>
<dbReference type="OrthoDB" id="7240770at2"/>
<dbReference type="EMBL" id="PYWW01000047">
    <property type="protein sequence ID" value="PTC26460.1"/>
    <property type="molecule type" value="Genomic_DNA"/>
</dbReference>
<evidence type="ECO:0000256" key="6">
    <source>
        <dbReference type="ARBA" id="ARBA00022970"/>
    </source>
</evidence>
<dbReference type="CDD" id="cd13688">
    <property type="entry name" value="PBP2_GltI_DEBP"/>
    <property type="match status" value="1"/>
</dbReference>
<keyword evidence="5" id="KW-0574">Periplasm</keyword>
<keyword evidence="4 7" id="KW-0732">Signal</keyword>
<evidence type="ECO:0000256" key="4">
    <source>
        <dbReference type="ARBA" id="ARBA00022729"/>
    </source>
</evidence>
<keyword evidence="6" id="KW-0029">Amino-acid transport</keyword>
<evidence type="ECO:0000256" key="2">
    <source>
        <dbReference type="ARBA" id="ARBA00010333"/>
    </source>
</evidence>
<sequence>MKKILLTGCTLGLLLGAQAHANQAPLDGTLGKIASAKSITLGYRDASVPFSYVGDSSGKPMGYSVDLASKIVERIQEKTGVADLKVKYNLVTSQTRIPLVQNGTVDLECGSTGVTAERQQQVAFSYGFIYVKGQLLTAKDSGIQGFDDLKGKNVVTTAGTTNERFLKNYNAEHKTNMFVISAKDHGEAFKMLETGRAAAFYMDDALLYGERAKARDPHKWVVVGKEQSREIYSCMVRKGDPQFLAVVNEALGDLYRSGAINGIYQRWFEQPIPPKGLNLEFPMTSELKAIIATPVSDPVE</sequence>
<feature type="domain" description="Solute-binding protein family 3/N-terminal" evidence="8">
    <location>
        <begin position="38"/>
        <end position="271"/>
    </location>
</feature>
<protein>
    <submittedName>
        <fullName evidence="9 10">ABC transporter</fullName>
    </submittedName>
</protein>
<dbReference type="FunFam" id="3.40.190.10:FF:000052">
    <property type="entry name" value="Amino acid ABC transporter substrate-binding protein"/>
    <property type="match status" value="1"/>
</dbReference>
<comment type="subcellular location">
    <subcellularLocation>
        <location evidence="1">Periplasm</location>
    </subcellularLocation>
</comment>
<dbReference type="Gene3D" id="3.40.190.10">
    <property type="entry name" value="Periplasmic binding protein-like II"/>
    <property type="match status" value="2"/>
</dbReference>
<feature type="signal peptide" evidence="7">
    <location>
        <begin position="1"/>
        <end position="21"/>
    </location>
</feature>
<dbReference type="InterPro" id="IPR001638">
    <property type="entry name" value="Solute-binding_3/MltF_N"/>
</dbReference>
<proteinExistence type="inferred from homology"/>
<dbReference type="PANTHER" id="PTHR30085:SF2">
    <property type="entry name" value="GLUTAMATE_ASPARTATE IMPORT SOLUTE-BINDING PROTEIN"/>
    <property type="match status" value="1"/>
</dbReference>
<evidence type="ECO:0000256" key="1">
    <source>
        <dbReference type="ARBA" id="ARBA00004418"/>
    </source>
</evidence>
<dbReference type="Proteomes" id="UP000095081">
    <property type="component" value="Unassembled WGS sequence"/>
</dbReference>
<accession>A0A2T4FSX6</accession>
<evidence type="ECO:0000313" key="9">
    <source>
        <dbReference type="EMBL" id="OCW25656.1"/>
    </source>
</evidence>
<comment type="similarity">
    <text evidence="2">Belongs to the bacterial solute-binding protein 3 family.</text>
</comment>
<name>A0A2T4FSX6_9PSED</name>
<dbReference type="GO" id="GO:0030288">
    <property type="term" value="C:outer membrane-bounded periplasmic space"/>
    <property type="evidence" value="ECO:0007669"/>
    <property type="project" value="TreeGrafter"/>
</dbReference>
<keyword evidence="3" id="KW-0813">Transport</keyword>
<dbReference type="InterPro" id="IPR051455">
    <property type="entry name" value="Bact_solute-bind_prot3"/>
</dbReference>
<evidence type="ECO:0000256" key="7">
    <source>
        <dbReference type="SAM" id="SignalP"/>
    </source>
</evidence>
<comment type="caution">
    <text evidence="10">The sequence shown here is derived from an EMBL/GenBank/DDBJ whole genome shotgun (WGS) entry which is preliminary data.</text>
</comment>
<dbReference type="GO" id="GO:0005576">
    <property type="term" value="C:extracellular region"/>
    <property type="evidence" value="ECO:0007669"/>
    <property type="project" value="TreeGrafter"/>
</dbReference>
<dbReference type="Pfam" id="PF00497">
    <property type="entry name" value="SBP_bac_3"/>
    <property type="match status" value="1"/>
</dbReference>
<dbReference type="SMART" id="SM00062">
    <property type="entry name" value="PBPb"/>
    <property type="match status" value="1"/>
</dbReference>
<reference evidence="9 11" key="1">
    <citation type="submission" date="2016-06" db="EMBL/GenBank/DDBJ databases">
        <title>Draft genome sequence of Pseudomonas sp. S1E40, a novel strain antagonistic activity to fungal plant pathogen.</title>
        <authorList>
            <person name="Tambong J.T."/>
            <person name="Tchagang C."/>
            <person name="Xu R."/>
        </authorList>
    </citation>
    <scope>NUCLEOTIDE SEQUENCE [LARGE SCALE GENOMIC DNA]</scope>
    <source>
        <strain evidence="9 11">S1E40</strain>
    </source>
</reference>
<dbReference type="PANTHER" id="PTHR30085">
    <property type="entry name" value="AMINO ACID ABC TRANSPORTER PERMEASE"/>
    <property type="match status" value="1"/>
</dbReference>
<evidence type="ECO:0000313" key="11">
    <source>
        <dbReference type="Proteomes" id="UP000095081"/>
    </source>
</evidence>
<dbReference type="Proteomes" id="UP000240571">
    <property type="component" value="Unassembled WGS sequence"/>
</dbReference>
<dbReference type="AlphaFoldDB" id="A0A2T4FSX6"/>